<dbReference type="RefSeq" id="WP_320004892.1">
    <property type="nucleotide sequence ID" value="NZ_JAUHJS010000006.1"/>
</dbReference>
<evidence type="ECO:0000313" key="2">
    <source>
        <dbReference type="Proteomes" id="UP001168552"/>
    </source>
</evidence>
<protein>
    <submittedName>
        <fullName evidence="1">WbqC family protein</fullName>
    </submittedName>
</protein>
<dbReference type="Pfam" id="PF08889">
    <property type="entry name" value="WbqC"/>
    <property type="match status" value="1"/>
</dbReference>
<gene>
    <name evidence="1" type="ORF">QWY31_12665</name>
</gene>
<keyword evidence="2" id="KW-1185">Reference proteome</keyword>
<organism evidence="1 2">
    <name type="scientific">Shiella aurantiaca</name>
    <dbReference type="NCBI Taxonomy" id="3058365"/>
    <lineage>
        <taxon>Bacteria</taxon>
        <taxon>Pseudomonadati</taxon>
        <taxon>Bacteroidota</taxon>
        <taxon>Cytophagia</taxon>
        <taxon>Cytophagales</taxon>
        <taxon>Shiellaceae</taxon>
        <taxon>Shiella</taxon>
    </lineage>
</organism>
<reference evidence="1" key="1">
    <citation type="submission" date="2023-06" db="EMBL/GenBank/DDBJ databases">
        <title>Cytophagales bacterium Strain LB-30, isolated from soil.</title>
        <authorList>
            <person name="Liu B."/>
        </authorList>
    </citation>
    <scope>NUCLEOTIDE SEQUENCE</scope>
    <source>
        <strain evidence="1">LB-30</strain>
    </source>
</reference>
<accession>A0ABT8F8T1</accession>
<dbReference type="EMBL" id="JAUHJS010000006">
    <property type="protein sequence ID" value="MDN4166356.1"/>
    <property type="molecule type" value="Genomic_DNA"/>
</dbReference>
<sequence>MKKLLVDMHYLPSLAYLSQWVEAEEVILEKQEHFVKQTYRNRCYILGANGVQVLSVPVVGGSKKVAMGEVMIDYKQRWAMEHWRSIQSAYGKAPFFEFFADDFRKIYESKPATLWHLNAELLTLCLKILRLSPVLSFTEKYEKEIPDSIIDLRGRYLTQNQGKQQAGYTPVRYRQIFGNNFVSDLSIIDLIFCTGSEAKNILKQSLA</sequence>
<name>A0ABT8F8T1_9BACT</name>
<evidence type="ECO:0000313" key="1">
    <source>
        <dbReference type="EMBL" id="MDN4166356.1"/>
    </source>
</evidence>
<dbReference type="InterPro" id="IPR014985">
    <property type="entry name" value="WbqC"/>
</dbReference>
<proteinExistence type="predicted"/>
<dbReference type="Proteomes" id="UP001168552">
    <property type="component" value="Unassembled WGS sequence"/>
</dbReference>
<comment type="caution">
    <text evidence="1">The sequence shown here is derived from an EMBL/GenBank/DDBJ whole genome shotgun (WGS) entry which is preliminary data.</text>
</comment>